<evidence type="ECO:0000313" key="4">
    <source>
        <dbReference type="EMBL" id="KAK8045998.1"/>
    </source>
</evidence>
<feature type="region of interest" description="Disordered" evidence="1">
    <location>
        <begin position="194"/>
        <end position="223"/>
    </location>
</feature>
<accession>A0ABR1TH91</accession>
<comment type="caution">
    <text evidence="4">The sequence shown here is derived from an EMBL/GenBank/DDBJ whole genome shotgun (WGS) entry which is preliminary data.</text>
</comment>
<proteinExistence type="predicted"/>
<protein>
    <recommendedName>
        <fullName evidence="6">Membrane-associated protein</fullName>
    </recommendedName>
</protein>
<keyword evidence="3" id="KW-0732">Signal</keyword>
<dbReference type="PANTHER" id="PTHR14312:SF1">
    <property type="entry name" value="BASIC-LEUCINE ZIPPER TRANSCRIPTION FACTOR A"/>
    <property type="match status" value="1"/>
</dbReference>
<keyword evidence="5" id="KW-1185">Reference proteome</keyword>
<evidence type="ECO:0000313" key="5">
    <source>
        <dbReference type="Proteomes" id="UP001446871"/>
    </source>
</evidence>
<evidence type="ECO:0000256" key="3">
    <source>
        <dbReference type="SAM" id="SignalP"/>
    </source>
</evidence>
<organism evidence="4 5">
    <name type="scientific">Apiospora saccharicola</name>
    <dbReference type="NCBI Taxonomy" id="335842"/>
    <lineage>
        <taxon>Eukaryota</taxon>
        <taxon>Fungi</taxon>
        <taxon>Dikarya</taxon>
        <taxon>Ascomycota</taxon>
        <taxon>Pezizomycotina</taxon>
        <taxon>Sordariomycetes</taxon>
        <taxon>Xylariomycetidae</taxon>
        <taxon>Amphisphaeriales</taxon>
        <taxon>Apiosporaceae</taxon>
        <taxon>Apiospora</taxon>
    </lineage>
</organism>
<gene>
    <name evidence="4" type="ORF">PG996_014062</name>
</gene>
<keyword evidence="2" id="KW-1133">Transmembrane helix</keyword>
<name>A0ABR1TH91_9PEZI</name>
<feature type="compositionally biased region" description="Acidic residues" evidence="1">
    <location>
        <begin position="214"/>
        <end position="223"/>
    </location>
</feature>
<keyword evidence="2" id="KW-0812">Transmembrane</keyword>
<feature type="compositionally biased region" description="Low complexity" evidence="1">
    <location>
        <begin position="195"/>
        <end position="213"/>
    </location>
</feature>
<evidence type="ECO:0008006" key="6">
    <source>
        <dbReference type="Google" id="ProtNLM"/>
    </source>
</evidence>
<evidence type="ECO:0000256" key="1">
    <source>
        <dbReference type="SAM" id="MobiDB-lite"/>
    </source>
</evidence>
<feature type="transmembrane region" description="Helical" evidence="2">
    <location>
        <begin position="229"/>
        <end position="249"/>
    </location>
</feature>
<dbReference type="EMBL" id="JAQQWM010000009">
    <property type="protein sequence ID" value="KAK8045998.1"/>
    <property type="molecule type" value="Genomic_DNA"/>
</dbReference>
<dbReference type="PANTHER" id="PTHR14312">
    <property type="entry name" value="CREB/ATF BZIP TRANSCRIPTION FACTOR"/>
    <property type="match status" value="1"/>
</dbReference>
<feature type="chain" id="PRO_5047048884" description="Membrane-associated protein" evidence="3">
    <location>
        <begin position="22"/>
        <end position="310"/>
    </location>
</feature>
<dbReference type="Proteomes" id="UP001446871">
    <property type="component" value="Unassembled WGS sequence"/>
</dbReference>
<sequence length="310" mass="32619">MNKFLALFLVLCTTIATMAMGERTPWVPRETGLVLPVAAAAPAPVPAHDLAAAAPVAAVALVSAAPVHAPAPAATTTNSWVNDQTCGWYSGTSSSAFVCGPEWHCSTNSEHIVGCYSGTYSPMFTACLDLAAWSANSCSTQTGTKVGCCSHDTAPACGLYLWTGEPTRSMYRCMTATTVVTMLDEPQFVLDSRTRTSTSSSASAASPSITNSSNDDDDADDEAEEKNTITVVGITIGTILGFFFILGMARLAASFRWRCHGGDGGAGAGAGGEVRGGESEIELVDLPQQQQQHQQQEQEQQQQQQQGRQV</sequence>
<feature type="signal peptide" evidence="3">
    <location>
        <begin position="1"/>
        <end position="21"/>
    </location>
</feature>
<evidence type="ECO:0000256" key="2">
    <source>
        <dbReference type="SAM" id="Phobius"/>
    </source>
</evidence>
<feature type="region of interest" description="Disordered" evidence="1">
    <location>
        <begin position="266"/>
        <end position="310"/>
    </location>
</feature>
<reference evidence="4 5" key="1">
    <citation type="submission" date="2023-01" db="EMBL/GenBank/DDBJ databases">
        <title>Analysis of 21 Apiospora genomes using comparative genomics revels a genus with tremendous synthesis potential of carbohydrate active enzymes and secondary metabolites.</title>
        <authorList>
            <person name="Sorensen T."/>
        </authorList>
    </citation>
    <scope>NUCLEOTIDE SEQUENCE [LARGE SCALE GENOMIC DNA]</scope>
    <source>
        <strain evidence="4 5">CBS 83171</strain>
    </source>
</reference>
<feature type="compositionally biased region" description="Low complexity" evidence="1">
    <location>
        <begin position="288"/>
        <end position="310"/>
    </location>
</feature>
<keyword evidence="2" id="KW-0472">Membrane</keyword>